<sequence>MNLRFFPTILLCLLLVNCNTTPQKDTAVIKVISVEEMTSLLEAEKVQLIDVRTPREYASGHIEGAINIDVNDKDFEKKIQQIDKSKPVAVYCKRGRRSNKCATYMEKAGYTKVYDLKGGLTKWTYEGKPVLMKE</sequence>
<keyword evidence="3" id="KW-1185">Reference proteome</keyword>
<evidence type="ECO:0000313" key="3">
    <source>
        <dbReference type="Proteomes" id="UP001597459"/>
    </source>
</evidence>
<dbReference type="RefSeq" id="WP_176026959.1">
    <property type="nucleotide sequence ID" value="NZ_JBHSJV010000001.1"/>
</dbReference>
<dbReference type="InterPro" id="IPR036873">
    <property type="entry name" value="Rhodanese-like_dom_sf"/>
</dbReference>
<dbReference type="Pfam" id="PF00581">
    <property type="entry name" value="Rhodanese"/>
    <property type="match status" value="1"/>
</dbReference>
<dbReference type="PANTHER" id="PTHR43031">
    <property type="entry name" value="FAD-DEPENDENT OXIDOREDUCTASE"/>
    <property type="match status" value="1"/>
</dbReference>
<dbReference type="PROSITE" id="PS50206">
    <property type="entry name" value="RHODANESE_3"/>
    <property type="match status" value="1"/>
</dbReference>
<organism evidence="2 3">
    <name type="scientific">Aquimarina hainanensis</name>
    <dbReference type="NCBI Taxonomy" id="1578017"/>
    <lineage>
        <taxon>Bacteria</taxon>
        <taxon>Pseudomonadati</taxon>
        <taxon>Bacteroidota</taxon>
        <taxon>Flavobacteriia</taxon>
        <taxon>Flavobacteriales</taxon>
        <taxon>Flavobacteriaceae</taxon>
        <taxon>Aquimarina</taxon>
    </lineage>
</organism>
<dbReference type="PANTHER" id="PTHR43031:SF1">
    <property type="entry name" value="PYRIDINE NUCLEOTIDE-DISULPHIDE OXIDOREDUCTASE"/>
    <property type="match status" value="1"/>
</dbReference>
<dbReference type="Gene3D" id="3.40.250.10">
    <property type="entry name" value="Rhodanese-like domain"/>
    <property type="match status" value="1"/>
</dbReference>
<dbReference type="InterPro" id="IPR050229">
    <property type="entry name" value="GlpE_sulfurtransferase"/>
</dbReference>
<dbReference type="CDD" id="cd00158">
    <property type="entry name" value="RHOD"/>
    <property type="match status" value="1"/>
</dbReference>
<gene>
    <name evidence="2" type="ORF">ACFSTE_15405</name>
</gene>
<dbReference type="EMBL" id="JBHULX010000030">
    <property type="protein sequence ID" value="MFD2592224.1"/>
    <property type="molecule type" value="Genomic_DNA"/>
</dbReference>
<evidence type="ECO:0000313" key="2">
    <source>
        <dbReference type="EMBL" id="MFD2592224.1"/>
    </source>
</evidence>
<protein>
    <submittedName>
        <fullName evidence="2">Rhodanese-like domain-containing protein</fullName>
    </submittedName>
</protein>
<dbReference type="Proteomes" id="UP001597459">
    <property type="component" value="Unassembled WGS sequence"/>
</dbReference>
<reference evidence="3" key="1">
    <citation type="journal article" date="2019" name="Int. J. Syst. Evol. Microbiol.">
        <title>The Global Catalogue of Microorganisms (GCM) 10K type strain sequencing project: providing services to taxonomists for standard genome sequencing and annotation.</title>
        <authorList>
            <consortium name="The Broad Institute Genomics Platform"/>
            <consortium name="The Broad Institute Genome Sequencing Center for Infectious Disease"/>
            <person name="Wu L."/>
            <person name="Ma J."/>
        </authorList>
    </citation>
    <scope>NUCLEOTIDE SEQUENCE [LARGE SCALE GENOMIC DNA]</scope>
    <source>
        <strain evidence="3">KCTC 42423</strain>
    </source>
</reference>
<dbReference type="SUPFAM" id="SSF52821">
    <property type="entry name" value="Rhodanese/Cell cycle control phosphatase"/>
    <property type="match status" value="1"/>
</dbReference>
<proteinExistence type="predicted"/>
<name>A0ABW5NDD2_9FLAO</name>
<dbReference type="SMART" id="SM00450">
    <property type="entry name" value="RHOD"/>
    <property type="match status" value="1"/>
</dbReference>
<comment type="caution">
    <text evidence="2">The sequence shown here is derived from an EMBL/GenBank/DDBJ whole genome shotgun (WGS) entry which is preliminary data.</text>
</comment>
<evidence type="ECO:0000259" key="1">
    <source>
        <dbReference type="PROSITE" id="PS50206"/>
    </source>
</evidence>
<feature type="domain" description="Rhodanese" evidence="1">
    <location>
        <begin position="42"/>
        <end position="132"/>
    </location>
</feature>
<accession>A0ABW5NDD2</accession>
<dbReference type="InterPro" id="IPR001763">
    <property type="entry name" value="Rhodanese-like_dom"/>
</dbReference>